<dbReference type="Gene3D" id="3.40.50.1820">
    <property type="entry name" value="alpha/beta hydrolase"/>
    <property type="match status" value="1"/>
</dbReference>
<evidence type="ECO:0000256" key="2">
    <source>
        <dbReference type="SAM" id="MobiDB-lite"/>
    </source>
</evidence>
<dbReference type="EMBL" id="HBIN01005041">
    <property type="protein sequence ID" value="CAE0433290.1"/>
    <property type="molecule type" value="Transcribed_RNA"/>
</dbReference>
<feature type="domain" description="Serine aminopeptidase S33" evidence="3">
    <location>
        <begin position="145"/>
        <end position="355"/>
    </location>
</feature>
<dbReference type="Pfam" id="PF12146">
    <property type="entry name" value="Hydrolase_4"/>
    <property type="match status" value="1"/>
</dbReference>
<proteinExistence type="inferred from homology"/>
<protein>
    <recommendedName>
        <fullName evidence="3">Serine aminopeptidase S33 domain-containing protein</fullName>
    </recommendedName>
</protein>
<dbReference type="InterPro" id="IPR050960">
    <property type="entry name" value="AB_hydrolase_4_sf"/>
</dbReference>
<dbReference type="GO" id="GO:0051792">
    <property type="term" value="P:medium-chain fatty acid biosynthetic process"/>
    <property type="evidence" value="ECO:0007669"/>
    <property type="project" value="TreeGrafter"/>
</dbReference>
<dbReference type="PANTHER" id="PTHR10794">
    <property type="entry name" value="ABHYDROLASE DOMAIN-CONTAINING PROTEIN"/>
    <property type="match status" value="1"/>
</dbReference>
<dbReference type="GO" id="GO:0008126">
    <property type="term" value="F:acetylesterase activity"/>
    <property type="evidence" value="ECO:0007669"/>
    <property type="project" value="TreeGrafter"/>
</dbReference>
<dbReference type="GO" id="GO:0051793">
    <property type="term" value="P:medium-chain fatty acid catabolic process"/>
    <property type="evidence" value="ECO:0007669"/>
    <property type="project" value="TreeGrafter"/>
</dbReference>
<evidence type="ECO:0000313" key="4">
    <source>
        <dbReference type="EMBL" id="CAE0433290.1"/>
    </source>
</evidence>
<dbReference type="InterPro" id="IPR022742">
    <property type="entry name" value="Hydrolase_4"/>
</dbReference>
<accession>A0A7S3PFG1</accession>
<feature type="compositionally biased region" description="Low complexity" evidence="2">
    <location>
        <begin position="419"/>
        <end position="434"/>
    </location>
</feature>
<feature type="compositionally biased region" description="Basic and acidic residues" evidence="2">
    <location>
        <begin position="452"/>
        <end position="470"/>
    </location>
</feature>
<evidence type="ECO:0000259" key="3">
    <source>
        <dbReference type="Pfam" id="PF12146"/>
    </source>
</evidence>
<dbReference type="GO" id="GO:0047372">
    <property type="term" value="F:monoacylglycerol lipase activity"/>
    <property type="evidence" value="ECO:0007669"/>
    <property type="project" value="TreeGrafter"/>
</dbReference>
<evidence type="ECO:0000256" key="1">
    <source>
        <dbReference type="ARBA" id="ARBA00010884"/>
    </source>
</evidence>
<reference evidence="4" key="1">
    <citation type="submission" date="2021-01" db="EMBL/GenBank/DDBJ databases">
        <authorList>
            <person name="Corre E."/>
            <person name="Pelletier E."/>
            <person name="Niang G."/>
            <person name="Scheremetjew M."/>
            <person name="Finn R."/>
            <person name="Kale V."/>
            <person name="Holt S."/>
            <person name="Cochrane G."/>
            <person name="Meng A."/>
            <person name="Brown T."/>
            <person name="Cohen L."/>
        </authorList>
    </citation>
    <scope>NUCLEOTIDE SEQUENCE</scope>
    <source>
        <strain evidence="4">GSBS06</strain>
    </source>
</reference>
<dbReference type="SUPFAM" id="SSF53474">
    <property type="entry name" value="alpha/beta-Hydrolases"/>
    <property type="match status" value="1"/>
</dbReference>
<feature type="region of interest" description="Disordered" evidence="2">
    <location>
        <begin position="418"/>
        <end position="470"/>
    </location>
</feature>
<dbReference type="InterPro" id="IPR029058">
    <property type="entry name" value="AB_hydrolase_fold"/>
</dbReference>
<organism evidence="4">
    <name type="scientific">Aplanochytrium stocchinoi</name>
    <dbReference type="NCBI Taxonomy" id="215587"/>
    <lineage>
        <taxon>Eukaryota</taxon>
        <taxon>Sar</taxon>
        <taxon>Stramenopiles</taxon>
        <taxon>Bigyra</taxon>
        <taxon>Labyrinthulomycetes</taxon>
        <taxon>Thraustochytrida</taxon>
        <taxon>Thraustochytriidae</taxon>
        <taxon>Aplanochytrium</taxon>
    </lineage>
</organism>
<dbReference type="AlphaFoldDB" id="A0A7S3PFG1"/>
<dbReference type="PANTHER" id="PTHR10794:SF63">
    <property type="entry name" value="ALPHA_BETA HYDROLASE 1, ISOFORM A"/>
    <property type="match status" value="1"/>
</dbReference>
<gene>
    <name evidence="4" type="ORF">ASTO00021_LOCUS3611</name>
</gene>
<comment type="similarity">
    <text evidence="1">Belongs to the AB hydrolase superfamily. AB hydrolase 4 family.</text>
</comment>
<sequence>MNLLASLSSPLELENPTSLAFGALVAFVAMGLFRWFKDLHEPVRVLYHEHDLVWATCRYADVFQKGYRPPWWVSFGSLFFSGTWHTLAHNIIREFCKQPEVKYEREFVRLKDGGTVGLDWAVSSRCPSSKELLLSPDISDDSYPIVFLHHGLCGSSRSHYVLSAVNYFLKTQKYRVVVMVARGCGEVPLTTSEGFNAARADDIRQALNLVFERHPTSHVFGVGWSLGAGLMANYIGEEGNNCRLSGACVISPCWDFMARSPWFPIWSKMFLGKSLVDYTKVNKEAFMACDKIDLDKGLAAAHVAEYDHHIIVQRHDKYETIDDYYRDASPLKVARNITIPTLSINSDDDPVCSVDGCPTDKAIMGPGLTVLRTKRGGHTSWAKHDSAHTSWMDEAILTWINACNDNLIRLHNSSRNNFENSSVSTSASSGSASEAGEENENKKFEVIPNRRGSVDDPTSYRDDSLQPDVEKSTPLFPLVSAAAAAYLSYRIFRR</sequence>
<name>A0A7S3PFG1_9STRA</name>